<dbReference type="GO" id="GO:0017183">
    <property type="term" value="P:protein histidyl modification to diphthamide"/>
    <property type="evidence" value="ECO:0007669"/>
    <property type="project" value="InterPro"/>
</dbReference>
<evidence type="ECO:0000256" key="4">
    <source>
        <dbReference type="ARBA" id="ARBA00022723"/>
    </source>
</evidence>
<keyword evidence="10" id="KW-1185">Reference proteome</keyword>
<evidence type="ECO:0000256" key="1">
    <source>
        <dbReference type="ARBA" id="ARBA00004123"/>
    </source>
</evidence>
<organism evidence="9 10">
    <name type="scientific">Lithospermum erythrorhizon</name>
    <name type="common">Purple gromwell</name>
    <name type="synonym">Lithospermum officinale var. erythrorhizon</name>
    <dbReference type="NCBI Taxonomy" id="34254"/>
    <lineage>
        <taxon>Eukaryota</taxon>
        <taxon>Viridiplantae</taxon>
        <taxon>Streptophyta</taxon>
        <taxon>Embryophyta</taxon>
        <taxon>Tracheophyta</taxon>
        <taxon>Spermatophyta</taxon>
        <taxon>Magnoliopsida</taxon>
        <taxon>eudicotyledons</taxon>
        <taxon>Gunneridae</taxon>
        <taxon>Pentapetalae</taxon>
        <taxon>asterids</taxon>
        <taxon>lamiids</taxon>
        <taxon>Boraginales</taxon>
        <taxon>Boraginaceae</taxon>
        <taxon>Boraginoideae</taxon>
        <taxon>Lithospermeae</taxon>
        <taxon>Lithospermum</taxon>
    </lineage>
</organism>
<feature type="domain" description="DPH-type MB" evidence="8">
    <location>
        <begin position="165"/>
        <end position="244"/>
    </location>
</feature>
<accession>A0AAV3RJJ4</accession>
<reference evidence="9 10" key="1">
    <citation type="submission" date="2024-01" db="EMBL/GenBank/DDBJ databases">
        <title>The complete chloroplast genome sequence of Lithospermum erythrorhizon: insights into the phylogenetic relationship among Boraginaceae species and the maternal lineages of purple gromwells.</title>
        <authorList>
            <person name="Okada T."/>
            <person name="Watanabe K."/>
        </authorList>
    </citation>
    <scope>NUCLEOTIDE SEQUENCE [LARGE SCALE GENOMIC DNA]</scope>
</reference>
<dbReference type="CDD" id="cd06257">
    <property type="entry name" value="DnaJ"/>
    <property type="match status" value="1"/>
</dbReference>
<comment type="similarity">
    <text evidence="3">Belongs to the DPH4 family.</text>
</comment>
<dbReference type="Gene3D" id="3.10.660.10">
    <property type="entry name" value="DPH Zinc finger"/>
    <property type="match status" value="1"/>
</dbReference>
<evidence type="ECO:0000256" key="6">
    <source>
        <dbReference type="ARBA" id="ARBA00023242"/>
    </source>
</evidence>
<dbReference type="InterPro" id="IPR036671">
    <property type="entry name" value="DPH_MB_sf"/>
</dbReference>
<feature type="domain" description="J" evidence="7">
    <location>
        <begin position="84"/>
        <end position="156"/>
    </location>
</feature>
<dbReference type="GO" id="GO:0046872">
    <property type="term" value="F:metal ion binding"/>
    <property type="evidence" value="ECO:0007669"/>
    <property type="project" value="UniProtKB-KW"/>
</dbReference>
<name>A0AAV3RJJ4_LITER</name>
<dbReference type="InterPro" id="IPR044248">
    <property type="entry name" value="DPH3/4-like"/>
</dbReference>
<dbReference type="InterPro" id="IPR036869">
    <property type="entry name" value="J_dom_sf"/>
</dbReference>
<dbReference type="PROSITE" id="PS50076">
    <property type="entry name" value="DNAJ_2"/>
    <property type="match status" value="1"/>
</dbReference>
<dbReference type="InterPro" id="IPR001623">
    <property type="entry name" value="DnaJ_domain"/>
</dbReference>
<dbReference type="AlphaFoldDB" id="A0AAV3RJJ4"/>
<dbReference type="Pfam" id="PF00226">
    <property type="entry name" value="DnaJ"/>
    <property type="match status" value="1"/>
</dbReference>
<dbReference type="Pfam" id="PF05207">
    <property type="entry name" value="Zn_ribbon_CSL"/>
    <property type="match status" value="1"/>
</dbReference>
<evidence type="ECO:0000256" key="3">
    <source>
        <dbReference type="ARBA" id="ARBA00006169"/>
    </source>
</evidence>
<proteinExistence type="inferred from homology"/>
<dbReference type="InterPro" id="IPR007872">
    <property type="entry name" value="DPH_MB_dom"/>
</dbReference>
<dbReference type="SUPFAM" id="SSF46565">
    <property type="entry name" value="Chaperone J-domain"/>
    <property type="match status" value="1"/>
</dbReference>
<dbReference type="GO" id="GO:0005829">
    <property type="term" value="C:cytosol"/>
    <property type="evidence" value="ECO:0007669"/>
    <property type="project" value="TreeGrafter"/>
</dbReference>
<dbReference type="PRINTS" id="PR00625">
    <property type="entry name" value="JDOMAIN"/>
</dbReference>
<protein>
    <submittedName>
        <fullName evidence="9">Uncharacterized protein</fullName>
    </submittedName>
</protein>
<evidence type="ECO:0000256" key="2">
    <source>
        <dbReference type="ARBA" id="ARBA00004496"/>
    </source>
</evidence>
<dbReference type="Proteomes" id="UP001454036">
    <property type="component" value="Unassembled WGS sequence"/>
</dbReference>
<gene>
    <name evidence="9" type="ORF">LIER_28574</name>
</gene>
<comment type="subcellular location">
    <subcellularLocation>
        <location evidence="2">Cytoplasm</location>
    </subcellularLocation>
    <subcellularLocation>
        <location evidence="1">Nucleus</location>
    </subcellularLocation>
</comment>
<dbReference type="Gene3D" id="1.10.287.110">
    <property type="entry name" value="DnaJ domain"/>
    <property type="match status" value="1"/>
</dbReference>
<dbReference type="GO" id="GO:0005634">
    <property type="term" value="C:nucleus"/>
    <property type="evidence" value="ECO:0007669"/>
    <property type="project" value="UniProtKB-SubCell"/>
</dbReference>
<sequence length="254" mass="28444">MILPIIQNGPTKRGFQESLFFYTSIKIPTLNHIQYFQPIKLNYQVFAANIGGVFEGKVIGACRRPVFLLVRPAMILKFNSDKKTHYDILGVNEDASFDEIRSTYRSALLNVHPDKQKDRLETSSLNNDHGNRFLEVQKAWEILGSPMSRVVYDRELQASRQDGVDAPDISLEDMSFEDVDDGFELLYDCRCGDYFSIGSSELEEMGYPLLKNGSEICLQKPVSLPASVVIPCGSCSLKVSLSISEDSVVLVNSS</sequence>
<evidence type="ECO:0000313" key="10">
    <source>
        <dbReference type="Proteomes" id="UP001454036"/>
    </source>
</evidence>
<comment type="caution">
    <text evidence="9">The sequence shown here is derived from an EMBL/GenBank/DDBJ whole genome shotgun (WGS) entry which is preliminary data.</text>
</comment>
<dbReference type="PANTHER" id="PTHR21454:SF47">
    <property type="entry name" value="DNAJ HEAT SHOCK N-TERMINAL DOMAIN-CONTAINING PROTEIN"/>
    <property type="match status" value="1"/>
</dbReference>
<dbReference type="SUPFAM" id="SSF144217">
    <property type="entry name" value="CSL zinc finger"/>
    <property type="match status" value="1"/>
</dbReference>
<evidence type="ECO:0000313" key="9">
    <source>
        <dbReference type="EMBL" id="GAA0175393.1"/>
    </source>
</evidence>
<keyword evidence="5" id="KW-0408">Iron</keyword>
<keyword evidence="4" id="KW-0479">Metal-binding</keyword>
<evidence type="ECO:0000259" key="8">
    <source>
        <dbReference type="PROSITE" id="PS51074"/>
    </source>
</evidence>
<dbReference type="PANTHER" id="PTHR21454">
    <property type="entry name" value="DPH3 HOMOLOG-RELATED"/>
    <property type="match status" value="1"/>
</dbReference>
<keyword evidence="6" id="KW-0539">Nucleus</keyword>
<dbReference type="SMART" id="SM00271">
    <property type="entry name" value="DnaJ"/>
    <property type="match status" value="1"/>
</dbReference>
<evidence type="ECO:0000256" key="5">
    <source>
        <dbReference type="ARBA" id="ARBA00023004"/>
    </source>
</evidence>
<dbReference type="PROSITE" id="PS51074">
    <property type="entry name" value="DPH_MB"/>
    <property type="match status" value="1"/>
</dbReference>
<dbReference type="EMBL" id="BAABME010009566">
    <property type="protein sequence ID" value="GAA0175393.1"/>
    <property type="molecule type" value="Genomic_DNA"/>
</dbReference>
<evidence type="ECO:0000259" key="7">
    <source>
        <dbReference type="PROSITE" id="PS50076"/>
    </source>
</evidence>